<accession>W6MAC9</accession>
<evidence type="ECO:0000313" key="2">
    <source>
        <dbReference type="Proteomes" id="UP000035760"/>
    </source>
</evidence>
<evidence type="ECO:0000313" key="1">
    <source>
        <dbReference type="EMBL" id="CDI04702.1"/>
    </source>
</evidence>
<reference evidence="1" key="2">
    <citation type="submission" date="2014-03" db="EMBL/GenBank/DDBJ databases">
        <title>Candidatus Competibacter-lineage genomes retrieved from metagenomes reveal functional metabolic diversity.</title>
        <authorList>
            <person name="McIlroy S.J."/>
            <person name="Albertsen M."/>
            <person name="Andresen E.K."/>
            <person name="Saunders A.M."/>
            <person name="Kristiansen R."/>
            <person name="Stokholm-Bjerregaard M."/>
            <person name="Nielsen K.L."/>
            <person name="Nielsen P.H."/>
        </authorList>
    </citation>
    <scope>NUCLEOTIDE SEQUENCE</scope>
    <source>
        <strain evidence="1">Run_A_D11</strain>
    </source>
</reference>
<protein>
    <submittedName>
        <fullName evidence="1">Transposase</fullName>
    </submittedName>
</protein>
<comment type="caution">
    <text evidence="1">The sequence shown here is derived from an EMBL/GenBank/DDBJ whole genome shotgun (WGS) entry which is preliminary data.</text>
</comment>
<dbReference type="Proteomes" id="UP000035760">
    <property type="component" value="Unassembled WGS sequence"/>
</dbReference>
<keyword evidence="2" id="KW-1185">Reference proteome</keyword>
<reference evidence="1" key="1">
    <citation type="submission" date="2013-07" db="EMBL/GenBank/DDBJ databases">
        <authorList>
            <person name="McIlroy S."/>
        </authorList>
    </citation>
    <scope>NUCLEOTIDE SEQUENCE [LARGE SCALE GENOMIC DNA]</scope>
    <source>
        <strain evidence="1">Run_A_D11</strain>
    </source>
</reference>
<dbReference type="AlphaFoldDB" id="W6MAC9"/>
<proteinExistence type="predicted"/>
<sequence>MAHKYLVDLTEEERGYLLDVIRKGKTTARRVARAHVLLRAAEGATDEEIAETLRLGRSTVHRPRQRFVDDGLTAALSEPSRSGSPPALTGKQAAFLIALACSTPPAGRHRWTLKLLADRLVELRQIDMISPDTVGRVLKKTTSNRGNAKNGVFPVSVPTTSGLWRRSWTCTPNPTIPGIPQCVLTKAPCS</sequence>
<dbReference type="EMBL" id="CBTJ020000116">
    <property type="protein sequence ID" value="CDI04702.1"/>
    <property type="molecule type" value="Genomic_DNA"/>
</dbReference>
<dbReference type="InterPro" id="IPR009057">
    <property type="entry name" value="Homeodomain-like_sf"/>
</dbReference>
<dbReference type="SUPFAM" id="SSF46689">
    <property type="entry name" value="Homeodomain-like"/>
    <property type="match status" value="1"/>
</dbReference>
<gene>
    <name evidence="1" type="ORF">BN873_p40007</name>
</gene>
<dbReference type="Pfam" id="PF13565">
    <property type="entry name" value="HTH_32"/>
    <property type="match status" value="1"/>
</dbReference>
<organism evidence="1 2">
    <name type="scientific">Candidatus Competibacter denitrificans Run_A_D11</name>
    <dbReference type="NCBI Taxonomy" id="1400863"/>
    <lineage>
        <taxon>Bacteria</taxon>
        <taxon>Pseudomonadati</taxon>
        <taxon>Pseudomonadota</taxon>
        <taxon>Gammaproteobacteria</taxon>
        <taxon>Candidatus Competibacteraceae</taxon>
        <taxon>Candidatus Competibacter</taxon>
    </lineage>
</organism>
<name>W6MAC9_9GAMM</name>